<organism evidence="2 3">
    <name type="scientific">Gordoniibacillus kamchatkensis</name>
    <dbReference type="NCBI Taxonomy" id="1590651"/>
    <lineage>
        <taxon>Bacteria</taxon>
        <taxon>Bacillati</taxon>
        <taxon>Bacillota</taxon>
        <taxon>Bacilli</taxon>
        <taxon>Bacillales</taxon>
        <taxon>Paenibacillaceae</taxon>
        <taxon>Gordoniibacillus</taxon>
    </lineage>
</organism>
<evidence type="ECO:0000313" key="2">
    <source>
        <dbReference type="EMBL" id="KIL42333.1"/>
    </source>
</evidence>
<feature type="region of interest" description="Disordered" evidence="1">
    <location>
        <begin position="1"/>
        <end position="25"/>
    </location>
</feature>
<name>A0ABR5ANE4_9BACL</name>
<evidence type="ECO:0000313" key="3">
    <source>
        <dbReference type="Proteomes" id="UP000031967"/>
    </source>
</evidence>
<protein>
    <recommendedName>
        <fullName evidence="4">Transposase</fullName>
    </recommendedName>
</protein>
<comment type="caution">
    <text evidence="2">The sequence shown here is derived from an EMBL/GenBank/DDBJ whole genome shotgun (WGS) entry which is preliminary data.</text>
</comment>
<dbReference type="EMBL" id="JXAK01000002">
    <property type="protein sequence ID" value="KIL42333.1"/>
    <property type="molecule type" value="Genomic_DNA"/>
</dbReference>
<accession>A0ABR5ANE4</accession>
<proteinExistence type="predicted"/>
<evidence type="ECO:0000256" key="1">
    <source>
        <dbReference type="SAM" id="MobiDB-lite"/>
    </source>
</evidence>
<evidence type="ECO:0008006" key="4">
    <source>
        <dbReference type="Google" id="ProtNLM"/>
    </source>
</evidence>
<sequence length="86" mass="9187">MAKMLRAPQPLARAQRGNRFPPAEAIPPGAVRPQVVAALPEAVARLCDVVEGVLSTITLFRMAKATVHRALVSFRVEQVTVLATAS</sequence>
<reference evidence="2 3" key="1">
    <citation type="submission" date="2014-12" db="EMBL/GenBank/DDBJ databases">
        <title>Draft genome sequence of Paenibacillus kamchatkensis strain B-2647.</title>
        <authorList>
            <person name="Karlyshev A.V."/>
            <person name="Kudryashova E.B."/>
        </authorList>
    </citation>
    <scope>NUCLEOTIDE SEQUENCE [LARGE SCALE GENOMIC DNA]</scope>
    <source>
        <strain evidence="2 3">VKM B-2647</strain>
    </source>
</reference>
<dbReference type="Proteomes" id="UP000031967">
    <property type="component" value="Unassembled WGS sequence"/>
</dbReference>
<keyword evidence="3" id="KW-1185">Reference proteome</keyword>
<gene>
    <name evidence="2" type="ORF">SD70_02260</name>
</gene>